<dbReference type="EMBL" id="CAQJ01000018">
    <property type="protein sequence ID" value="CCQ89710.1"/>
    <property type="molecule type" value="Genomic_DNA"/>
</dbReference>
<accession>M1Z998</accession>
<dbReference type="InterPro" id="IPR007627">
    <property type="entry name" value="RNA_pol_sigma70_r2"/>
</dbReference>
<dbReference type="Gene3D" id="1.10.1740.10">
    <property type="match status" value="1"/>
</dbReference>
<dbReference type="Pfam" id="PF08281">
    <property type="entry name" value="Sigma70_r4_2"/>
    <property type="match status" value="1"/>
</dbReference>
<evidence type="ECO:0000259" key="5">
    <source>
        <dbReference type="Pfam" id="PF04542"/>
    </source>
</evidence>
<dbReference type="STRING" id="1266370.NITGR_160019"/>
<name>M1Z998_NITG3</name>
<dbReference type="GO" id="GO:0003677">
    <property type="term" value="F:DNA binding"/>
    <property type="evidence" value="ECO:0007669"/>
    <property type="project" value="InterPro"/>
</dbReference>
<dbReference type="InterPro" id="IPR039425">
    <property type="entry name" value="RNA_pol_sigma-70-like"/>
</dbReference>
<dbReference type="InterPro" id="IPR013325">
    <property type="entry name" value="RNA_pol_sigma_r2"/>
</dbReference>
<dbReference type="AlphaFoldDB" id="M1Z998"/>
<dbReference type="PANTHER" id="PTHR43133:SF63">
    <property type="entry name" value="RNA POLYMERASE SIGMA FACTOR FECI-RELATED"/>
    <property type="match status" value="1"/>
</dbReference>
<protein>
    <submittedName>
        <fullName evidence="7">Putative RNA polymerase sigma factor FecI (Sigma-19)</fullName>
    </submittedName>
</protein>
<proteinExistence type="inferred from homology"/>
<feature type="domain" description="RNA polymerase sigma factor 70 region 4 type 2" evidence="6">
    <location>
        <begin position="112"/>
        <end position="163"/>
    </location>
</feature>
<comment type="similarity">
    <text evidence="1">Belongs to the sigma-70 factor family. ECF subfamily.</text>
</comment>
<keyword evidence="3" id="KW-0731">Sigma factor</keyword>
<dbReference type="PANTHER" id="PTHR43133">
    <property type="entry name" value="RNA POLYMERASE ECF-TYPE SIGMA FACTO"/>
    <property type="match status" value="1"/>
</dbReference>
<sequence length="172" mass="20096">MSYQYYHSNLHAVLVSSYEDLKAFLIRKFGCQLLAEDVVQETWLRVNQLAEPRTVAHPRAYLFKMAANLAIDHLRSEKARKRHISVESAPEDISNGMPLPDRVIDYQQRLAILRRAVDELPPRCREVFLLHKFEDCTHAEIAERLNISRNMVEKHIIRGLAHCRDRLQQAIQ</sequence>
<dbReference type="CDD" id="cd06171">
    <property type="entry name" value="Sigma70_r4"/>
    <property type="match status" value="1"/>
</dbReference>
<comment type="caution">
    <text evidence="7">The sequence shown here is derived from an EMBL/GenBank/DDBJ whole genome shotgun (WGS) entry which is preliminary data.</text>
</comment>
<dbReference type="GO" id="GO:0006352">
    <property type="term" value="P:DNA-templated transcription initiation"/>
    <property type="evidence" value="ECO:0007669"/>
    <property type="project" value="InterPro"/>
</dbReference>
<dbReference type="InterPro" id="IPR013249">
    <property type="entry name" value="RNA_pol_sigma70_r4_t2"/>
</dbReference>
<evidence type="ECO:0000256" key="1">
    <source>
        <dbReference type="ARBA" id="ARBA00010641"/>
    </source>
</evidence>
<dbReference type="GO" id="GO:0016987">
    <property type="term" value="F:sigma factor activity"/>
    <property type="evidence" value="ECO:0007669"/>
    <property type="project" value="UniProtKB-KW"/>
</dbReference>
<dbReference type="NCBIfam" id="TIGR02937">
    <property type="entry name" value="sigma70-ECF"/>
    <property type="match status" value="1"/>
</dbReference>
<dbReference type="Proteomes" id="UP000011704">
    <property type="component" value="Unassembled WGS sequence"/>
</dbReference>
<dbReference type="InParanoid" id="M1Z998"/>
<dbReference type="InterPro" id="IPR014284">
    <property type="entry name" value="RNA_pol_sigma-70_dom"/>
</dbReference>
<organism evidence="7 8">
    <name type="scientific">Nitrospina gracilis (strain 3/211)</name>
    <dbReference type="NCBI Taxonomy" id="1266370"/>
    <lineage>
        <taxon>Bacteria</taxon>
        <taxon>Pseudomonadati</taxon>
        <taxon>Nitrospinota/Tectimicrobiota group</taxon>
        <taxon>Nitrospinota</taxon>
        <taxon>Nitrospinia</taxon>
        <taxon>Nitrospinales</taxon>
        <taxon>Nitrospinaceae</taxon>
        <taxon>Nitrospina</taxon>
    </lineage>
</organism>
<evidence type="ECO:0000313" key="8">
    <source>
        <dbReference type="Proteomes" id="UP000011704"/>
    </source>
</evidence>
<evidence type="ECO:0000256" key="2">
    <source>
        <dbReference type="ARBA" id="ARBA00023015"/>
    </source>
</evidence>
<gene>
    <name evidence="7" type="ORF">NITGR_160019</name>
</gene>
<reference evidence="7 8" key="1">
    <citation type="journal article" date="2013" name="Front. Microbiol.">
        <title>The genome of Nitrospina gracilis illuminates the metabolism and evolution of the major marine nitrite oxidizer.</title>
        <authorList>
            <person name="Luecker S."/>
            <person name="Nowka B."/>
            <person name="Rattei T."/>
            <person name="Spieck E."/>
            <person name="and Daims H."/>
        </authorList>
    </citation>
    <scope>NUCLEOTIDE SEQUENCE [LARGE SCALE GENOMIC DNA]</scope>
    <source>
        <strain evidence="7 8">3/211</strain>
    </source>
</reference>
<dbReference type="HOGENOM" id="CLU_047691_12_5_0"/>
<dbReference type="InterPro" id="IPR013324">
    <property type="entry name" value="RNA_pol_sigma_r3/r4-like"/>
</dbReference>
<keyword evidence="2" id="KW-0805">Transcription regulation</keyword>
<dbReference type="OrthoDB" id="9794372at2"/>
<dbReference type="Gene3D" id="1.10.10.10">
    <property type="entry name" value="Winged helix-like DNA-binding domain superfamily/Winged helix DNA-binding domain"/>
    <property type="match status" value="1"/>
</dbReference>
<dbReference type="Pfam" id="PF04542">
    <property type="entry name" value="Sigma70_r2"/>
    <property type="match status" value="1"/>
</dbReference>
<keyword evidence="4" id="KW-0804">Transcription</keyword>
<feature type="domain" description="RNA polymerase sigma-70 region 2" evidence="5">
    <location>
        <begin position="18"/>
        <end position="78"/>
    </location>
</feature>
<evidence type="ECO:0000256" key="3">
    <source>
        <dbReference type="ARBA" id="ARBA00023082"/>
    </source>
</evidence>
<dbReference type="RefSeq" id="WP_005006411.1">
    <property type="nucleotide sequence ID" value="NZ_HG422173.1"/>
</dbReference>
<evidence type="ECO:0000256" key="4">
    <source>
        <dbReference type="ARBA" id="ARBA00023163"/>
    </source>
</evidence>
<dbReference type="SUPFAM" id="SSF88946">
    <property type="entry name" value="Sigma2 domain of RNA polymerase sigma factors"/>
    <property type="match status" value="1"/>
</dbReference>
<dbReference type="FunCoup" id="M1Z998">
    <property type="interactions" value="92"/>
</dbReference>
<evidence type="ECO:0000313" key="7">
    <source>
        <dbReference type="EMBL" id="CCQ89710.1"/>
    </source>
</evidence>
<dbReference type="SUPFAM" id="SSF88659">
    <property type="entry name" value="Sigma3 and sigma4 domains of RNA polymerase sigma factors"/>
    <property type="match status" value="1"/>
</dbReference>
<keyword evidence="8" id="KW-1185">Reference proteome</keyword>
<dbReference type="InterPro" id="IPR036388">
    <property type="entry name" value="WH-like_DNA-bd_sf"/>
</dbReference>
<evidence type="ECO:0000259" key="6">
    <source>
        <dbReference type="Pfam" id="PF08281"/>
    </source>
</evidence>